<evidence type="ECO:0000313" key="4">
    <source>
        <dbReference type="Proteomes" id="UP000293854"/>
    </source>
</evidence>
<evidence type="ECO:0000313" key="3">
    <source>
        <dbReference type="EMBL" id="RZH99937.1"/>
    </source>
</evidence>
<dbReference type="EMBL" id="RQTE01000377">
    <property type="protein sequence ID" value="RZH99937.1"/>
    <property type="molecule type" value="Genomic_DNA"/>
</dbReference>
<feature type="region of interest" description="Disordered" evidence="1">
    <location>
        <begin position="15"/>
        <end position="35"/>
    </location>
</feature>
<dbReference type="Pfam" id="PF18957">
    <property type="entry name" value="RibLong"/>
    <property type="match status" value="1"/>
</dbReference>
<proteinExistence type="predicted"/>
<feature type="domain" description="Long Rib" evidence="2">
    <location>
        <begin position="7"/>
        <end position="57"/>
    </location>
</feature>
<name>A0A4Q7CK30_9STAP</name>
<dbReference type="NCBIfam" id="NF038186">
    <property type="entry name" value="YPDG_rpt"/>
    <property type="match status" value="1"/>
</dbReference>
<organism evidence="3 4">
    <name type="scientific">Staphylococcus condimenti</name>
    <dbReference type="NCBI Taxonomy" id="70255"/>
    <lineage>
        <taxon>Bacteria</taxon>
        <taxon>Bacillati</taxon>
        <taxon>Bacillota</taxon>
        <taxon>Bacilli</taxon>
        <taxon>Bacillales</taxon>
        <taxon>Staphylococcaceae</taxon>
        <taxon>Staphylococcus</taxon>
    </lineage>
</organism>
<gene>
    <name evidence="3" type="ORF">EIG99_12950</name>
</gene>
<accession>A0A4Q7CK30</accession>
<evidence type="ECO:0000256" key="1">
    <source>
        <dbReference type="SAM" id="MobiDB-lite"/>
    </source>
</evidence>
<evidence type="ECO:0000259" key="2">
    <source>
        <dbReference type="Pfam" id="PF18957"/>
    </source>
</evidence>
<sequence length="75" mass="7758">GDPKVVPEGWEVKVDPKTGDVTATPGQDVEPNTTVDIPVNVTYPDGAEHQATAKVAVVPTVADENTPGYGEASTK</sequence>
<dbReference type="InterPro" id="IPR044055">
    <property type="entry name" value="RibLong"/>
</dbReference>
<dbReference type="AlphaFoldDB" id="A0A4Q7CK30"/>
<dbReference type="Proteomes" id="UP000293854">
    <property type="component" value="Unassembled WGS sequence"/>
</dbReference>
<feature type="non-terminal residue" evidence="3">
    <location>
        <position position="1"/>
    </location>
</feature>
<reference evidence="3 4" key="1">
    <citation type="submission" date="2018-11" db="EMBL/GenBank/DDBJ databases">
        <title>Genomic profiling of Staphylococcus species from a Poultry farm system in KwaZulu-Natal, South Africa.</title>
        <authorList>
            <person name="Amoako D.G."/>
            <person name="Somboro A.M."/>
            <person name="Abia A.L.K."/>
            <person name="Bester L.A."/>
            <person name="Essack S.Y."/>
        </authorList>
    </citation>
    <scope>NUCLEOTIDE SEQUENCE [LARGE SCALE GENOMIC DNA]</scope>
    <source>
        <strain evidence="3 4">SA11</strain>
    </source>
</reference>
<feature type="non-terminal residue" evidence="3">
    <location>
        <position position="75"/>
    </location>
</feature>
<protein>
    <recommendedName>
        <fullName evidence="2">Long Rib domain-containing protein</fullName>
    </recommendedName>
</protein>
<comment type="caution">
    <text evidence="3">The sequence shown here is derived from an EMBL/GenBank/DDBJ whole genome shotgun (WGS) entry which is preliminary data.</text>
</comment>
<dbReference type="RefSeq" id="WP_130135834.1">
    <property type="nucleotide sequence ID" value="NZ_RQTE01000377.1"/>
</dbReference>